<evidence type="ECO:0000313" key="3">
    <source>
        <dbReference type="Proteomes" id="UP000236291"/>
    </source>
</evidence>
<evidence type="ECO:0000259" key="1">
    <source>
        <dbReference type="Pfam" id="PF13966"/>
    </source>
</evidence>
<evidence type="ECO:0000313" key="2">
    <source>
        <dbReference type="EMBL" id="PNY05892.1"/>
    </source>
</evidence>
<gene>
    <name evidence="2" type="ORF">L195_g002351</name>
</gene>
<organism evidence="2 3">
    <name type="scientific">Trifolium pratense</name>
    <name type="common">Red clover</name>
    <dbReference type="NCBI Taxonomy" id="57577"/>
    <lineage>
        <taxon>Eukaryota</taxon>
        <taxon>Viridiplantae</taxon>
        <taxon>Streptophyta</taxon>
        <taxon>Embryophyta</taxon>
        <taxon>Tracheophyta</taxon>
        <taxon>Spermatophyta</taxon>
        <taxon>Magnoliopsida</taxon>
        <taxon>eudicotyledons</taxon>
        <taxon>Gunneridae</taxon>
        <taxon>Pentapetalae</taxon>
        <taxon>rosids</taxon>
        <taxon>fabids</taxon>
        <taxon>Fabales</taxon>
        <taxon>Fabaceae</taxon>
        <taxon>Papilionoideae</taxon>
        <taxon>50 kb inversion clade</taxon>
        <taxon>NPAAA clade</taxon>
        <taxon>Hologalegina</taxon>
        <taxon>IRL clade</taxon>
        <taxon>Trifolieae</taxon>
        <taxon>Trifolium</taxon>
    </lineage>
</organism>
<feature type="domain" description="Reverse transcriptase zinc-binding" evidence="1">
    <location>
        <begin position="256"/>
        <end position="350"/>
    </location>
</feature>
<dbReference type="PANTHER" id="PTHR33116:SF78">
    <property type="entry name" value="OS12G0587133 PROTEIN"/>
    <property type="match status" value="1"/>
</dbReference>
<reference evidence="2 3" key="1">
    <citation type="journal article" date="2014" name="Am. J. Bot.">
        <title>Genome assembly and annotation for red clover (Trifolium pratense; Fabaceae).</title>
        <authorList>
            <person name="Istvanek J."/>
            <person name="Jaros M."/>
            <person name="Krenek A."/>
            <person name="Repkova J."/>
        </authorList>
    </citation>
    <scope>NUCLEOTIDE SEQUENCE [LARGE SCALE GENOMIC DNA]</scope>
    <source>
        <strain evidence="3">cv. Tatra</strain>
        <tissue evidence="2">Young leaves</tissue>
    </source>
</reference>
<dbReference type="InterPro" id="IPR026960">
    <property type="entry name" value="RVT-Znf"/>
</dbReference>
<dbReference type="STRING" id="57577.A0A2K3NS85"/>
<sequence>MSVLVNGSPTTDFKVSKGLRQGDPLSPFLFLIAAEDDTVLVGEGSWENIWTIKTILRGFELVSGMRINFVKSKLYRINVNDRFLEAASNFLLCRAEAIPFKFLGLPVGANPRRYKENFGNLLSWNGVKSRPKDSIWWRDILKVGGMEDDLWFPKNVSSVLGDGNSIGIWKEKWPEDVPLRELFPNLFFKEVDHNVVVAKWLVGNRVDRSWNWHWNSDLTSHEEGELLYLQQLLLEVEVLEDRTDNWKWKPDNSGMFSVKSAYSLLQNGRTVREINTNMITSLQQLWKNDIPSKVGVFGWRLLLEKLPTRAALASRGILTNPHDLPRVFCFTEIEDCMHLFFNCKLMQQVWRSIYKWLGCAYYNYGEGWKHFNFFGGIVKSKKGEKVKHLIWLVTTWCIWRLRNNIIFRGALADCAQLVDQIKLISWVWFIGRSGRHCPYLYSDWCVNPLECILSM</sequence>
<reference evidence="2 3" key="2">
    <citation type="journal article" date="2017" name="Front. Plant Sci.">
        <title>Gene Classification and Mining of Molecular Markers Useful in Red Clover (Trifolium pratense) Breeding.</title>
        <authorList>
            <person name="Istvanek J."/>
            <person name="Dluhosova J."/>
            <person name="Dluhos P."/>
            <person name="Patkova L."/>
            <person name="Nedelnik J."/>
            <person name="Repkova J."/>
        </authorList>
    </citation>
    <scope>NUCLEOTIDE SEQUENCE [LARGE SCALE GENOMIC DNA]</scope>
    <source>
        <strain evidence="3">cv. Tatra</strain>
        <tissue evidence="2">Young leaves</tissue>
    </source>
</reference>
<dbReference type="PANTHER" id="PTHR33116">
    <property type="entry name" value="REVERSE TRANSCRIPTASE ZINC-BINDING DOMAIN-CONTAINING PROTEIN-RELATED-RELATED"/>
    <property type="match status" value="1"/>
</dbReference>
<dbReference type="EMBL" id="ASHM01001028">
    <property type="protein sequence ID" value="PNY05892.1"/>
    <property type="molecule type" value="Genomic_DNA"/>
</dbReference>
<dbReference type="Pfam" id="PF13966">
    <property type="entry name" value="zf-RVT"/>
    <property type="match status" value="1"/>
</dbReference>
<dbReference type="AlphaFoldDB" id="A0A2K3NS85"/>
<comment type="caution">
    <text evidence="2">The sequence shown here is derived from an EMBL/GenBank/DDBJ whole genome shotgun (WGS) entry which is preliminary data.</text>
</comment>
<protein>
    <submittedName>
        <fullName evidence="2">Ribonuclease H</fullName>
    </submittedName>
</protein>
<proteinExistence type="predicted"/>
<dbReference type="Proteomes" id="UP000236291">
    <property type="component" value="Unassembled WGS sequence"/>
</dbReference>
<accession>A0A2K3NS85</accession>
<name>A0A2K3NS85_TRIPR</name>